<reference evidence="5 6" key="1">
    <citation type="submission" date="2007-04" db="EMBL/GenBank/DDBJ databases">
        <authorList>
            <person name="Fulton L."/>
            <person name="Clifton S."/>
            <person name="Fulton B."/>
            <person name="Xu J."/>
            <person name="Minx P."/>
            <person name="Pepin K.H."/>
            <person name="Johnson M."/>
            <person name="Thiruvilangam P."/>
            <person name="Bhonagiri V."/>
            <person name="Nash W.E."/>
            <person name="Mardis E.R."/>
            <person name="Wilson R.K."/>
        </authorList>
    </citation>
    <scope>NUCLEOTIDE SEQUENCE [LARGE SCALE GENOMIC DNA]</scope>
    <source>
        <strain evidence="5 6">ATCC 29799</strain>
    </source>
</reference>
<proteinExistence type="predicted"/>
<dbReference type="InterPro" id="IPR036388">
    <property type="entry name" value="WH-like_DNA-bd_sf"/>
</dbReference>
<reference evidence="5 6" key="2">
    <citation type="submission" date="2007-06" db="EMBL/GenBank/DDBJ databases">
        <title>Draft genome sequence of Pseudoflavonifractor capillosus ATCC 29799.</title>
        <authorList>
            <person name="Sudarsanam P."/>
            <person name="Ley R."/>
            <person name="Guruge J."/>
            <person name="Turnbaugh P.J."/>
            <person name="Mahowald M."/>
            <person name="Liep D."/>
            <person name="Gordon J."/>
        </authorList>
    </citation>
    <scope>NUCLEOTIDE SEQUENCE [LARGE SCALE GENOMIC DNA]</scope>
    <source>
        <strain evidence="5 6">ATCC 29799</strain>
    </source>
</reference>
<dbReference type="InterPro" id="IPR014036">
    <property type="entry name" value="DeoR-like_C"/>
</dbReference>
<dbReference type="InterPro" id="IPR036390">
    <property type="entry name" value="WH_DNA-bd_sf"/>
</dbReference>
<dbReference type="SMART" id="SM01134">
    <property type="entry name" value="DeoRC"/>
    <property type="match status" value="1"/>
</dbReference>
<dbReference type="InterPro" id="IPR050313">
    <property type="entry name" value="Carb_Metab_HTH_regulators"/>
</dbReference>
<dbReference type="PROSITE" id="PS00894">
    <property type="entry name" value="HTH_DEOR_1"/>
    <property type="match status" value="1"/>
</dbReference>
<evidence type="ECO:0000313" key="6">
    <source>
        <dbReference type="Proteomes" id="UP000003639"/>
    </source>
</evidence>
<dbReference type="AlphaFoldDB" id="A6NPT9"/>
<dbReference type="Pfam" id="PF00455">
    <property type="entry name" value="DeoRC"/>
    <property type="match status" value="1"/>
</dbReference>
<evidence type="ECO:0000256" key="1">
    <source>
        <dbReference type="ARBA" id="ARBA00023015"/>
    </source>
</evidence>
<keyword evidence="3" id="KW-0804">Transcription</keyword>
<gene>
    <name evidence="5" type="ORF">BACCAP_00205</name>
</gene>
<protein>
    <submittedName>
        <fullName evidence="5">Transcriptional regulator, DeoR family</fullName>
    </submittedName>
</protein>
<dbReference type="InterPro" id="IPR001034">
    <property type="entry name" value="DeoR_HTH"/>
</dbReference>
<dbReference type="PANTHER" id="PTHR30363:SF44">
    <property type="entry name" value="AGA OPERON TRANSCRIPTIONAL REPRESSOR-RELATED"/>
    <property type="match status" value="1"/>
</dbReference>
<dbReference type="InterPro" id="IPR037171">
    <property type="entry name" value="NagB/RpiA_transferase-like"/>
</dbReference>
<accession>A6NPT9</accession>
<name>A6NPT9_9FIRM</name>
<dbReference type="SUPFAM" id="SSF100950">
    <property type="entry name" value="NagB/RpiA/CoA transferase-like"/>
    <property type="match status" value="1"/>
</dbReference>
<dbReference type="STRING" id="411467.BACCAP_00205"/>
<evidence type="ECO:0000313" key="5">
    <source>
        <dbReference type="EMBL" id="EDN01864.1"/>
    </source>
</evidence>
<dbReference type="GO" id="GO:0003677">
    <property type="term" value="F:DNA binding"/>
    <property type="evidence" value="ECO:0007669"/>
    <property type="project" value="UniProtKB-KW"/>
</dbReference>
<dbReference type="PANTHER" id="PTHR30363">
    <property type="entry name" value="HTH-TYPE TRANSCRIPTIONAL REGULATOR SRLR-RELATED"/>
    <property type="match status" value="1"/>
</dbReference>
<dbReference type="eggNOG" id="COG1349">
    <property type="taxonomic scope" value="Bacteria"/>
</dbReference>
<dbReference type="OrthoDB" id="9797223at2"/>
<dbReference type="InterPro" id="IPR018356">
    <property type="entry name" value="Tscrpt_reg_HTH_DeoR_CS"/>
</dbReference>
<feature type="domain" description="HTH deoR-type" evidence="4">
    <location>
        <begin position="15"/>
        <end position="70"/>
    </location>
</feature>
<dbReference type="Gene3D" id="1.10.10.10">
    <property type="entry name" value="Winged helix-like DNA-binding domain superfamily/Winged helix DNA-binding domain"/>
    <property type="match status" value="1"/>
</dbReference>
<dbReference type="Proteomes" id="UP000003639">
    <property type="component" value="Unassembled WGS sequence"/>
</dbReference>
<dbReference type="SMART" id="SM00420">
    <property type="entry name" value="HTH_DEOR"/>
    <property type="match status" value="1"/>
</dbReference>
<dbReference type="PRINTS" id="PR00037">
    <property type="entry name" value="HTHLACR"/>
</dbReference>
<dbReference type="GO" id="GO:0003700">
    <property type="term" value="F:DNA-binding transcription factor activity"/>
    <property type="evidence" value="ECO:0007669"/>
    <property type="project" value="InterPro"/>
</dbReference>
<evidence type="ECO:0000256" key="2">
    <source>
        <dbReference type="ARBA" id="ARBA00023125"/>
    </source>
</evidence>
<evidence type="ECO:0000256" key="3">
    <source>
        <dbReference type="ARBA" id="ARBA00023163"/>
    </source>
</evidence>
<comment type="caution">
    <text evidence="5">The sequence shown here is derived from an EMBL/GenBank/DDBJ whole genome shotgun (WGS) entry which is preliminary data.</text>
</comment>
<dbReference type="EMBL" id="AAXG02000002">
    <property type="protein sequence ID" value="EDN01864.1"/>
    <property type="molecule type" value="Genomic_DNA"/>
</dbReference>
<keyword evidence="6" id="KW-1185">Reference proteome</keyword>
<dbReference type="PROSITE" id="PS51000">
    <property type="entry name" value="HTH_DEOR_2"/>
    <property type="match status" value="1"/>
</dbReference>
<dbReference type="Pfam" id="PF08220">
    <property type="entry name" value="HTH_DeoR"/>
    <property type="match status" value="1"/>
</dbReference>
<evidence type="ECO:0000259" key="4">
    <source>
        <dbReference type="PROSITE" id="PS51000"/>
    </source>
</evidence>
<sequence>MIQYRRIMEGVIMHTNERFDLILDYLKMHKRATVADLSKLVYVSEATVRRDLNEMQRLGLLRRTHGGAMYSDGSEEVSIFVRQEVNATGKEVTASIALSHLPDFHTIFIDNSSTCLALVQRMNLQHKVAVTNGIQAATWLVQQDDVQVIMPGGELKLNTGFTGSTACNALRGFRFDVMLCSCAAIDMEGTYENSLAVKELKVTAMDLSDCCILITDKTKFSLKAPYHTVSLRKYDYIFTDAEDELLSPYREAGLQIINR</sequence>
<organism evidence="5 6">
    <name type="scientific">Pseudoflavonifractor capillosus ATCC 29799</name>
    <dbReference type="NCBI Taxonomy" id="411467"/>
    <lineage>
        <taxon>Bacteria</taxon>
        <taxon>Bacillati</taxon>
        <taxon>Bacillota</taxon>
        <taxon>Clostridia</taxon>
        <taxon>Eubacteriales</taxon>
        <taxon>Oscillospiraceae</taxon>
        <taxon>Pseudoflavonifractor</taxon>
    </lineage>
</organism>
<dbReference type="SUPFAM" id="SSF46785">
    <property type="entry name" value="Winged helix' DNA-binding domain"/>
    <property type="match status" value="1"/>
</dbReference>
<keyword evidence="1" id="KW-0805">Transcription regulation</keyword>
<keyword evidence="2" id="KW-0238">DNA-binding</keyword>